<organism evidence="5 6">
    <name type="scientific">Acetobacter musti</name>
    <dbReference type="NCBI Taxonomy" id="864732"/>
    <lineage>
        <taxon>Bacteria</taxon>
        <taxon>Pseudomonadati</taxon>
        <taxon>Pseudomonadota</taxon>
        <taxon>Alphaproteobacteria</taxon>
        <taxon>Acetobacterales</taxon>
        <taxon>Acetobacteraceae</taxon>
        <taxon>Acetobacter</taxon>
    </lineage>
</organism>
<accession>A0ABX0JUQ0</accession>
<dbReference type="SUPFAM" id="SSF46689">
    <property type="entry name" value="Homeodomain-like"/>
    <property type="match status" value="1"/>
</dbReference>
<evidence type="ECO:0000313" key="5">
    <source>
        <dbReference type="EMBL" id="NHN86936.1"/>
    </source>
</evidence>
<name>A0ABX0JUQ0_9PROT</name>
<proteinExistence type="predicted"/>
<comment type="caution">
    <text evidence="5">The sequence shown here is derived from an EMBL/GenBank/DDBJ whole genome shotgun (WGS) entry which is preliminary data.</text>
</comment>
<dbReference type="PANTHER" id="PTHR46796">
    <property type="entry name" value="HTH-TYPE TRANSCRIPTIONAL ACTIVATOR RHAS-RELATED"/>
    <property type="match status" value="1"/>
</dbReference>
<evidence type="ECO:0000256" key="2">
    <source>
        <dbReference type="ARBA" id="ARBA00023125"/>
    </source>
</evidence>
<evidence type="ECO:0000259" key="4">
    <source>
        <dbReference type="PROSITE" id="PS01124"/>
    </source>
</evidence>
<keyword evidence="6" id="KW-1185">Reference proteome</keyword>
<sequence>MKPGQLIAHAAFECHDNEIARSGAWIINIPIPTYMFLPPVFTVADPDALIIAVRRGLPVLTYLRPVSVISPRDDDWPDTLATLLRRKPVSVTRWAHEAGLAPATVSRGFLAAFGVTPGRYRLESQLLRAMQLIATTDESLAAIADSCGFADQAHLCRTVRVASGYSPREWKVKSIQDDRM</sequence>
<dbReference type="SMART" id="SM00342">
    <property type="entry name" value="HTH_ARAC"/>
    <property type="match status" value="1"/>
</dbReference>
<dbReference type="EMBL" id="WOTB01000076">
    <property type="protein sequence ID" value="NHN86936.1"/>
    <property type="molecule type" value="Genomic_DNA"/>
</dbReference>
<dbReference type="InterPro" id="IPR018060">
    <property type="entry name" value="HTH_AraC"/>
</dbReference>
<dbReference type="Proteomes" id="UP000635278">
    <property type="component" value="Unassembled WGS sequence"/>
</dbReference>
<keyword evidence="2" id="KW-0238">DNA-binding</keyword>
<dbReference type="Gene3D" id="1.10.10.60">
    <property type="entry name" value="Homeodomain-like"/>
    <property type="match status" value="2"/>
</dbReference>
<dbReference type="Pfam" id="PF12833">
    <property type="entry name" value="HTH_18"/>
    <property type="match status" value="1"/>
</dbReference>
<protein>
    <submittedName>
        <fullName evidence="5">Helix-turn-helix domain-containing protein</fullName>
    </submittedName>
</protein>
<dbReference type="InterPro" id="IPR050204">
    <property type="entry name" value="AraC_XylS_family_regulators"/>
</dbReference>
<dbReference type="PROSITE" id="PS01124">
    <property type="entry name" value="HTH_ARAC_FAMILY_2"/>
    <property type="match status" value="1"/>
</dbReference>
<evidence type="ECO:0000313" key="6">
    <source>
        <dbReference type="Proteomes" id="UP000635278"/>
    </source>
</evidence>
<dbReference type="InterPro" id="IPR009057">
    <property type="entry name" value="Homeodomain-like_sf"/>
</dbReference>
<keyword evidence="1" id="KW-0805">Transcription regulation</keyword>
<feature type="domain" description="HTH araC/xylS-type" evidence="4">
    <location>
        <begin position="74"/>
        <end position="173"/>
    </location>
</feature>
<evidence type="ECO:0000256" key="1">
    <source>
        <dbReference type="ARBA" id="ARBA00023015"/>
    </source>
</evidence>
<gene>
    <name evidence="5" type="ORF">GOB93_20485</name>
</gene>
<keyword evidence="3" id="KW-0804">Transcription</keyword>
<evidence type="ECO:0000256" key="3">
    <source>
        <dbReference type="ARBA" id="ARBA00023163"/>
    </source>
</evidence>
<reference evidence="5 6" key="1">
    <citation type="journal article" date="2020" name="Int. J. Syst. Evol. Microbiol.">
        <title>Novel acetic acid bacteria from cider fermentations: Acetobacter conturbans sp. nov. and Acetobacter fallax sp. nov.</title>
        <authorList>
            <person name="Sombolestani A.S."/>
            <person name="Cleenwerck I."/>
            <person name="Cnockaert M."/>
            <person name="Borremans W."/>
            <person name="Wieme A.D."/>
            <person name="De Vuyst L."/>
            <person name="Vandamme P."/>
        </authorList>
    </citation>
    <scope>NUCLEOTIDE SEQUENCE [LARGE SCALE GENOMIC DNA]</scope>
    <source>
        <strain evidence="5 6">LMG 30640</strain>
    </source>
</reference>
<dbReference type="PANTHER" id="PTHR46796:SF13">
    <property type="entry name" value="HTH-TYPE TRANSCRIPTIONAL ACTIVATOR RHAS"/>
    <property type="match status" value="1"/>
</dbReference>